<evidence type="ECO:0000256" key="2">
    <source>
        <dbReference type="ARBA" id="ARBA00022490"/>
    </source>
</evidence>
<dbReference type="RefSeq" id="WP_013347134.1">
    <property type="nucleotide sequence ID" value="NC_014541.1"/>
</dbReference>
<dbReference type="OrthoDB" id="5770785at2"/>
<sequence length="87" mass="9480">MASQYHISSLVVQYRPDTQQSVLAALSAIEGAEVHAQTPLHKLVVTLESTNGPAIQAKVDDIRGIPGVLSTVLVYQQVEPLTEEEWI</sequence>
<dbReference type="eggNOG" id="COG3062">
    <property type="taxonomic scope" value="Bacteria"/>
</dbReference>
<dbReference type="STRING" id="550540.Fbal_3633"/>
<dbReference type="GeneID" id="67183839"/>
<dbReference type="HAMAP" id="MF_02200">
    <property type="entry name" value="NapD"/>
    <property type="match status" value="1"/>
</dbReference>
<dbReference type="HOGENOM" id="CLU_155794_1_0_6"/>
<comment type="subunit">
    <text evidence="4">Interacts with the cytoplasmic NapA precursor.</text>
</comment>
<name>E1SPL2_FERBD</name>
<dbReference type="InterPro" id="IPR005623">
    <property type="entry name" value="Chaperone_NapD_NO3_reduct"/>
</dbReference>
<protein>
    <recommendedName>
        <fullName evidence="4">Chaperone NapD</fullName>
    </recommendedName>
    <alternativeName>
        <fullName evidence="4">NapA signal peptide-binding chaperone NapD</fullName>
    </alternativeName>
</protein>
<gene>
    <name evidence="4" type="primary">napD</name>
    <name evidence="5" type="ordered locus">Fbal_3633</name>
</gene>
<dbReference type="GO" id="GO:0051224">
    <property type="term" value="P:negative regulation of protein transport"/>
    <property type="evidence" value="ECO:0007669"/>
    <property type="project" value="UniProtKB-UniRule"/>
</dbReference>
<dbReference type="Proteomes" id="UP000006683">
    <property type="component" value="Chromosome"/>
</dbReference>
<keyword evidence="3 4" id="KW-0143">Chaperone</keyword>
<comment type="similarity">
    <text evidence="4">Belongs to the NapD family.</text>
</comment>
<comment type="function">
    <text evidence="4">Chaperone for NapA, the catalytic subunit of the periplasmic nitrate reductase. It binds directly and specifically to the twin-arginine signal peptide of NapA, preventing premature interaction with the Tat translocase and premature export.</text>
</comment>
<evidence type="ECO:0000256" key="4">
    <source>
        <dbReference type="HAMAP-Rule" id="MF_02200"/>
    </source>
</evidence>
<evidence type="ECO:0000256" key="3">
    <source>
        <dbReference type="ARBA" id="ARBA00023186"/>
    </source>
</evidence>
<organism evidence="5 6">
    <name type="scientific">Ferrimonas balearica (strain DSM 9799 / CCM 4581 / KCTC 23876 / PAT)</name>
    <dbReference type="NCBI Taxonomy" id="550540"/>
    <lineage>
        <taxon>Bacteria</taxon>
        <taxon>Pseudomonadati</taxon>
        <taxon>Pseudomonadota</taxon>
        <taxon>Gammaproteobacteria</taxon>
        <taxon>Alteromonadales</taxon>
        <taxon>Ferrimonadaceae</taxon>
        <taxon>Ferrimonas</taxon>
    </lineage>
</organism>
<evidence type="ECO:0000313" key="6">
    <source>
        <dbReference type="Proteomes" id="UP000006683"/>
    </source>
</evidence>
<dbReference type="PANTHER" id="PTHR38603">
    <property type="entry name" value="CHAPERONE NAPD"/>
    <property type="match status" value="1"/>
</dbReference>
<accession>E1SPL2</accession>
<dbReference type="GO" id="GO:0005737">
    <property type="term" value="C:cytoplasm"/>
    <property type="evidence" value="ECO:0007669"/>
    <property type="project" value="UniProtKB-SubCell"/>
</dbReference>
<keyword evidence="6" id="KW-1185">Reference proteome</keyword>
<evidence type="ECO:0000313" key="5">
    <source>
        <dbReference type="EMBL" id="ADN77829.1"/>
    </source>
</evidence>
<dbReference type="KEGG" id="fbl:Fbal_3633"/>
<dbReference type="EMBL" id="CP002209">
    <property type="protein sequence ID" value="ADN77829.1"/>
    <property type="molecule type" value="Genomic_DNA"/>
</dbReference>
<dbReference type="PANTHER" id="PTHR38603:SF1">
    <property type="entry name" value="CHAPERONE NAPD"/>
    <property type="match status" value="1"/>
</dbReference>
<reference evidence="5 6" key="1">
    <citation type="journal article" date="2010" name="Stand. Genomic Sci.">
        <title>Complete genome sequence of Ferrimonas balearica type strain (PAT).</title>
        <authorList>
            <person name="Nolan M."/>
            <person name="Sikorski J."/>
            <person name="Davenport K."/>
            <person name="Lucas S."/>
            <person name="Glavina Del Rio T."/>
            <person name="Tice H."/>
            <person name="Cheng J."/>
            <person name="Goodwin L."/>
            <person name="Pitluck S."/>
            <person name="Liolios K."/>
            <person name="Ivanova N."/>
            <person name="Mavromatis K."/>
            <person name="Ovchinnikova G."/>
            <person name="Pati A."/>
            <person name="Chen A."/>
            <person name="Palaniappan K."/>
            <person name="Land M."/>
            <person name="Hauser L."/>
            <person name="Chang Y."/>
            <person name="Jeffries C."/>
            <person name="Tapia R."/>
            <person name="Brettin T."/>
            <person name="Detter J."/>
            <person name="Han C."/>
            <person name="Yasawong M."/>
            <person name="Rohde M."/>
            <person name="Tindall B."/>
            <person name="Goker M."/>
            <person name="Woyke T."/>
            <person name="Bristow J."/>
            <person name="Eisen J."/>
            <person name="Markowitz V."/>
            <person name="Hugenholtz P."/>
            <person name="Kyrpides N."/>
            <person name="Klenk H."/>
            <person name="Lapidus A."/>
        </authorList>
    </citation>
    <scope>NUCLEOTIDE SEQUENCE [LARGE SCALE GENOMIC DNA]</scope>
    <source>
        <strain evidence="6">DSM 9799 / CCM 4581 / KCTC 23876 / PAT</strain>
    </source>
</reference>
<evidence type="ECO:0000256" key="1">
    <source>
        <dbReference type="ARBA" id="ARBA00004496"/>
    </source>
</evidence>
<dbReference type="Pfam" id="PF03927">
    <property type="entry name" value="NapD"/>
    <property type="match status" value="1"/>
</dbReference>
<keyword evidence="2 4" id="KW-0963">Cytoplasm</keyword>
<dbReference type="Gene3D" id="3.30.70.920">
    <property type="match status" value="1"/>
</dbReference>
<comment type="subcellular location">
    <subcellularLocation>
        <location evidence="1 4">Cytoplasm</location>
    </subcellularLocation>
</comment>
<proteinExistence type="inferred from homology"/>
<dbReference type="AlphaFoldDB" id="E1SPL2"/>
<dbReference type="GO" id="GO:0005048">
    <property type="term" value="F:signal sequence binding"/>
    <property type="evidence" value="ECO:0007669"/>
    <property type="project" value="UniProtKB-UniRule"/>
</dbReference>